<protein>
    <submittedName>
        <fullName evidence="3">Uncharacterized protein</fullName>
    </submittedName>
</protein>
<organism evidence="3 4">
    <name type="scientific">Basidiobolus meristosporus CBS 931.73</name>
    <dbReference type="NCBI Taxonomy" id="1314790"/>
    <lineage>
        <taxon>Eukaryota</taxon>
        <taxon>Fungi</taxon>
        <taxon>Fungi incertae sedis</taxon>
        <taxon>Zoopagomycota</taxon>
        <taxon>Entomophthoromycotina</taxon>
        <taxon>Basidiobolomycetes</taxon>
        <taxon>Basidiobolales</taxon>
        <taxon>Basidiobolaceae</taxon>
        <taxon>Basidiobolus</taxon>
    </lineage>
</organism>
<evidence type="ECO:0000313" key="3">
    <source>
        <dbReference type="EMBL" id="ORX97371.1"/>
    </source>
</evidence>
<feature type="transmembrane region" description="Helical" evidence="1">
    <location>
        <begin position="696"/>
        <end position="717"/>
    </location>
</feature>
<gene>
    <name evidence="3" type="ORF">K493DRAFT_369790</name>
</gene>
<sequence length="829" mass="91417">MLIRTLGVQSLFYATLASILVGSAQSIYDVSSRISNEYTGSCAELDDRSMAVVLPFQQVGNVSYHMRLIDPTGSSKPASIDYGGIEPILVPIRKATLVAVLPSSSQISSQLVSIDSVIMNRTTTIHSGSYGLITAAAFRNLYDGYAVSWTSSDNLSLAIAWLSSNGALVNQTTYRLDLPASHIEATTTFDGKVLLAVLLSNQNLVRLQVVQIDPLVMGTPKFSIIYQNRVDPLSPPTYQTAKCEPIPDGSGLSCIYLYRELVTTTSYRVTGVVQAFASTGSIHQPLARYQLDMSTTPNTLDLARKKPQLSVNPDGSWTHIELGGATASYYDILPNGTTLNLYSVNASIICPNLNHTWYGVRPLPSPRYGWESAILSLNSAGRPTVNSTYPFSYTNPLVVSTNPEVNSVVEPRRLQFGIKYGISGLSLGVGYIRVYCMSANGRVPREVINVNSPRVQFSNDTIQLDLLTSSLNSPNAQYIIEMDDGAVRSGSNEPLPGINGPQQIWRVVTGLTTILVELTVNGSIDPFADLGLISRLIPVDISRLEFVRVENQPAPQPSKMRFKIHDSSEPDQLGASDAFQDFQNIVQNSNVFQLISSAPFIHVEALGKLATDSFQSWLYAEMFSTDDTTYAVRWGLISAAIILVALIILFVILRRKYTSSQNEIIFSISFGLFGLVFDLLFIIVHGGDISHLRVLLGIFFICPYIIHALASSAIIIFEISRNTMFWLWFGRRPVRNGILATLSFTKIENLRLLDSHFCQLEILSAPFSDWALKWISIIGFTSIFFQDIPKLVLLVGRFRVRVLSVAFPVRFTMSLHIRSSITWTSAPPI</sequence>
<evidence type="ECO:0000256" key="1">
    <source>
        <dbReference type="SAM" id="Phobius"/>
    </source>
</evidence>
<reference evidence="3 4" key="1">
    <citation type="submission" date="2016-07" db="EMBL/GenBank/DDBJ databases">
        <title>Pervasive Adenine N6-methylation of Active Genes in Fungi.</title>
        <authorList>
            <consortium name="DOE Joint Genome Institute"/>
            <person name="Mondo S.J."/>
            <person name="Dannebaum R.O."/>
            <person name="Kuo R.C."/>
            <person name="Labutti K."/>
            <person name="Haridas S."/>
            <person name="Kuo A."/>
            <person name="Salamov A."/>
            <person name="Ahrendt S.R."/>
            <person name="Lipzen A."/>
            <person name="Sullivan W."/>
            <person name="Andreopoulos W.B."/>
            <person name="Clum A."/>
            <person name="Lindquist E."/>
            <person name="Daum C."/>
            <person name="Ramamoorthy G.K."/>
            <person name="Gryganskyi A."/>
            <person name="Culley D."/>
            <person name="Magnuson J.K."/>
            <person name="James T.Y."/>
            <person name="O'Malley M.A."/>
            <person name="Stajich J.E."/>
            <person name="Spatafora J.W."/>
            <person name="Visel A."/>
            <person name="Grigoriev I.V."/>
        </authorList>
    </citation>
    <scope>NUCLEOTIDE SEQUENCE [LARGE SCALE GENOMIC DNA]</scope>
    <source>
        <strain evidence="3 4">CBS 931.73</strain>
    </source>
</reference>
<evidence type="ECO:0000256" key="2">
    <source>
        <dbReference type="SAM" id="SignalP"/>
    </source>
</evidence>
<feature type="transmembrane region" description="Helical" evidence="1">
    <location>
        <begin position="631"/>
        <end position="652"/>
    </location>
</feature>
<evidence type="ECO:0000313" key="4">
    <source>
        <dbReference type="Proteomes" id="UP000193498"/>
    </source>
</evidence>
<keyword evidence="1" id="KW-0812">Transmembrane</keyword>
<feature type="signal peptide" evidence="2">
    <location>
        <begin position="1"/>
        <end position="26"/>
    </location>
</feature>
<dbReference type="Proteomes" id="UP000193498">
    <property type="component" value="Unassembled WGS sequence"/>
</dbReference>
<dbReference type="OrthoDB" id="2323213at2759"/>
<dbReference type="InParanoid" id="A0A1Y1YH56"/>
<name>A0A1Y1YH56_9FUNG</name>
<keyword evidence="4" id="KW-1185">Reference proteome</keyword>
<comment type="caution">
    <text evidence="3">The sequence shown here is derived from an EMBL/GenBank/DDBJ whole genome shotgun (WGS) entry which is preliminary data.</text>
</comment>
<keyword evidence="1" id="KW-0472">Membrane</keyword>
<accession>A0A1Y1YH56</accession>
<dbReference type="AlphaFoldDB" id="A0A1Y1YH56"/>
<proteinExistence type="predicted"/>
<dbReference type="EMBL" id="MCFE01000134">
    <property type="protein sequence ID" value="ORX97371.1"/>
    <property type="molecule type" value="Genomic_DNA"/>
</dbReference>
<dbReference type="STRING" id="1314790.A0A1Y1YH56"/>
<feature type="chain" id="PRO_5012801928" evidence="2">
    <location>
        <begin position="27"/>
        <end position="829"/>
    </location>
</feature>
<keyword evidence="1" id="KW-1133">Transmembrane helix</keyword>
<feature type="transmembrane region" description="Helical" evidence="1">
    <location>
        <begin position="664"/>
        <end position="684"/>
    </location>
</feature>
<keyword evidence="2" id="KW-0732">Signal</keyword>